<dbReference type="InterPro" id="IPR018780">
    <property type="entry name" value="TBORCS5"/>
</dbReference>
<dbReference type="InParanoid" id="A0A5J5EHS9"/>
<sequence length="484" mass="50583">MPSPPSSSPSSAQSALLRLSRRHSLPTSGLFSGFFAAQQQQQQQQHNNPLAINSNTNEHARSNSSGGVVGGGGGAGAGGGGGGNRHGYGHRHTLSQPIIVKNYDPAATARASAPEEVVDMEAELPAISDFAWGGILKSAAVEPRVNAALDAVTELCERYQDSVRAQVDALTTTQTRLQARMREADKLAGSVLKVTKGRTEKLNAEKKGLKGADATAEAAEATHTLMGSIVNTLLAIDEMLPPQDRLSPETSAHRHHFPKLHTLLAAKAAELNVAFGSGRSNGKRPNTTDNPSTSAAATAQRQLPLRRRLSSSSQILLSGGGSGGLGERSRAPPPQLQLKTILPSSPDSISPKVADSAKGAYFPLAPQTATGISLTHSNGKGSSPGPRPSPGSLVFFPIDEGEASSPPHELQPQRQQHPSTHFSWRRSSGSWSTLGGLFGSGRAGSRDSADAADRAQDRLKKVLESLEAKGKGKVKRAAAPGSSW</sequence>
<feature type="compositionally biased region" description="Polar residues" evidence="1">
    <location>
        <begin position="46"/>
        <end position="65"/>
    </location>
</feature>
<feature type="region of interest" description="Disordered" evidence="1">
    <location>
        <begin position="372"/>
        <end position="427"/>
    </location>
</feature>
<comment type="caution">
    <text evidence="2">The sequence shown here is derived from an EMBL/GenBank/DDBJ whole genome shotgun (WGS) entry which is preliminary data.</text>
</comment>
<gene>
    <name evidence="2" type="ORF">FN846DRAFT_786027</name>
</gene>
<evidence type="ECO:0000313" key="3">
    <source>
        <dbReference type="Proteomes" id="UP000326924"/>
    </source>
</evidence>
<dbReference type="OrthoDB" id="5339332at2759"/>
<dbReference type="GO" id="GO:0032418">
    <property type="term" value="P:lysosome localization"/>
    <property type="evidence" value="ECO:0007669"/>
    <property type="project" value="InterPro"/>
</dbReference>
<proteinExistence type="predicted"/>
<evidence type="ECO:0000313" key="2">
    <source>
        <dbReference type="EMBL" id="KAA8894677.1"/>
    </source>
</evidence>
<feature type="compositionally biased region" description="Polar residues" evidence="1">
    <location>
        <begin position="412"/>
        <end position="427"/>
    </location>
</feature>
<reference evidence="2 3" key="1">
    <citation type="submission" date="2019-09" db="EMBL/GenBank/DDBJ databases">
        <title>Draft genome of the ectomycorrhizal ascomycete Sphaerosporella brunnea.</title>
        <authorList>
            <consortium name="DOE Joint Genome Institute"/>
            <person name="Benucci G.M."/>
            <person name="Marozzi G."/>
            <person name="Antonielli L."/>
            <person name="Sanchez S."/>
            <person name="Marco P."/>
            <person name="Wang X."/>
            <person name="Falini L.B."/>
            <person name="Barry K."/>
            <person name="Haridas S."/>
            <person name="Lipzen A."/>
            <person name="Labutti K."/>
            <person name="Grigoriev I.V."/>
            <person name="Murat C."/>
            <person name="Martin F."/>
            <person name="Albertini E."/>
            <person name="Donnini D."/>
            <person name="Bonito G."/>
        </authorList>
    </citation>
    <scope>NUCLEOTIDE SEQUENCE [LARGE SCALE GENOMIC DNA]</scope>
    <source>
        <strain evidence="2 3">Sb_GMNB300</strain>
    </source>
</reference>
<feature type="compositionally biased region" description="Gly residues" evidence="1">
    <location>
        <begin position="67"/>
        <end position="86"/>
    </location>
</feature>
<evidence type="ECO:0008006" key="4">
    <source>
        <dbReference type="Google" id="ProtNLM"/>
    </source>
</evidence>
<accession>A0A5J5EHS9</accession>
<dbReference type="AlphaFoldDB" id="A0A5J5EHS9"/>
<evidence type="ECO:0000256" key="1">
    <source>
        <dbReference type="SAM" id="MobiDB-lite"/>
    </source>
</evidence>
<keyword evidence="3" id="KW-1185">Reference proteome</keyword>
<organism evidence="2 3">
    <name type="scientific">Sphaerosporella brunnea</name>
    <dbReference type="NCBI Taxonomy" id="1250544"/>
    <lineage>
        <taxon>Eukaryota</taxon>
        <taxon>Fungi</taxon>
        <taxon>Dikarya</taxon>
        <taxon>Ascomycota</taxon>
        <taxon>Pezizomycotina</taxon>
        <taxon>Pezizomycetes</taxon>
        <taxon>Pezizales</taxon>
        <taxon>Pyronemataceae</taxon>
        <taxon>Sphaerosporella</taxon>
    </lineage>
</organism>
<dbReference type="Proteomes" id="UP000326924">
    <property type="component" value="Unassembled WGS sequence"/>
</dbReference>
<feature type="compositionally biased region" description="Polar residues" evidence="1">
    <location>
        <begin position="278"/>
        <end position="299"/>
    </location>
</feature>
<feature type="region of interest" description="Disordered" evidence="1">
    <location>
        <begin position="37"/>
        <end position="90"/>
    </location>
</feature>
<feature type="region of interest" description="Disordered" evidence="1">
    <location>
        <begin position="276"/>
        <end position="354"/>
    </location>
</feature>
<name>A0A5J5EHS9_9PEZI</name>
<dbReference type="EMBL" id="VXIS01000320">
    <property type="protein sequence ID" value="KAA8894677.1"/>
    <property type="molecule type" value="Genomic_DNA"/>
</dbReference>
<protein>
    <recommendedName>
        <fullName evidence="4">BLOC-1-related complex subunit 5</fullName>
    </recommendedName>
</protein>
<dbReference type="Pfam" id="PF10158">
    <property type="entry name" value="LOH1CR12"/>
    <property type="match status" value="1"/>
</dbReference>